<evidence type="ECO:0000256" key="4">
    <source>
        <dbReference type="ARBA" id="ARBA00022801"/>
    </source>
</evidence>
<evidence type="ECO:0008006" key="10">
    <source>
        <dbReference type="Google" id="ProtNLM"/>
    </source>
</evidence>
<gene>
    <name evidence="8" type="ORF">TrCOL_g6431</name>
</gene>
<proteinExistence type="inferred from homology"/>
<protein>
    <recommendedName>
        <fullName evidence="10">Peptidase M50</fullName>
    </recommendedName>
</protein>
<dbReference type="EMBL" id="BRYA01000355">
    <property type="protein sequence ID" value="GMI47721.1"/>
    <property type="molecule type" value="Genomic_DNA"/>
</dbReference>
<dbReference type="GO" id="GO:0006508">
    <property type="term" value="P:proteolysis"/>
    <property type="evidence" value="ECO:0007669"/>
    <property type="project" value="UniProtKB-KW"/>
</dbReference>
<feature type="transmembrane region" description="Helical" evidence="7">
    <location>
        <begin position="189"/>
        <end position="208"/>
    </location>
</feature>
<accession>A0A9W7GMZ2</accession>
<keyword evidence="7" id="KW-0812">Transmembrane</keyword>
<dbReference type="OrthoDB" id="195057at2759"/>
<keyword evidence="9" id="KW-1185">Reference proteome</keyword>
<feature type="transmembrane region" description="Helical" evidence="7">
    <location>
        <begin position="220"/>
        <end position="249"/>
    </location>
</feature>
<evidence type="ECO:0000256" key="2">
    <source>
        <dbReference type="ARBA" id="ARBA00007931"/>
    </source>
</evidence>
<feature type="transmembrane region" description="Helical" evidence="7">
    <location>
        <begin position="131"/>
        <end position="150"/>
    </location>
</feature>
<feature type="transmembrane region" description="Helical" evidence="7">
    <location>
        <begin position="86"/>
        <end position="111"/>
    </location>
</feature>
<evidence type="ECO:0000313" key="8">
    <source>
        <dbReference type="EMBL" id="GMI47721.1"/>
    </source>
</evidence>
<evidence type="ECO:0000256" key="1">
    <source>
        <dbReference type="ARBA" id="ARBA00001947"/>
    </source>
</evidence>
<dbReference type="AlphaFoldDB" id="A0A9W7GMZ2"/>
<dbReference type="PANTHER" id="PTHR39188:SF3">
    <property type="entry name" value="STAGE IV SPORULATION PROTEIN FB"/>
    <property type="match status" value="1"/>
</dbReference>
<evidence type="ECO:0000256" key="3">
    <source>
        <dbReference type="ARBA" id="ARBA00022670"/>
    </source>
</evidence>
<keyword evidence="7" id="KW-1133">Transmembrane helix</keyword>
<keyword evidence="6" id="KW-0482">Metalloprotease</keyword>
<name>A0A9W7GMZ2_9STRA</name>
<comment type="similarity">
    <text evidence="2">Belongs to the peptidase M50B family.</text>
</comment>
<dbReference type="Proteomes" id="UP001165065">
    <property type="component" value="Unassembled WGS sequence"/>
</dbReference>
<evidence type="ECO:0000256" key="6">
    <source>
        <dbReference type="ARBA" id="ARBA00023049"/>
    </source>
</evidence>
<feature type="transmembrane region" description="Helical" evidence="7">
    <location>
        <begin position="162"/>
        <end position="183"/>
    </location>
</feature>
<evidence type="ECO:0000256" key="7">
    <source>
        <dbReference type="SAM" id="Phobius"/>
    </source>
</evidence>
<comment type="cofactor">
    <cofactor evidence="1">
        <name>Zn(2+)</name>
        <dbReference type="ChEBI" id="CHEBI:29105"/>
    </cofactor>
</comment>
<evidence type="ECO:0000256" key="5">
    <source>
        <dbReference type="ARBA" id="ARBA00022833"/>
    </source>
</evidence>
<keyword evidence="7" id="KW-0472">Membrane</keyword>
<comment type="caution">
    <text evidence="8">The sequence shown here is derived from an EMBL/GenBank/DDBJ whole genome shotgun (WGS) entry which is preliminary data.</text>
</comment>
<organism evidence="8 9">
    <name type="scientific">Triparma columacea</name>
    <dbReference type="NCBI Taxonomy" id="722753"/>
    <lineage>
        <taxon>Eukaryota</taxon>
        <taxon>Sar</taxon>
        <taxon>Stramenopiles</taxon>
        <taxon>Ochrophyta</taxon>
        <taxon>Bolidophyceae</taxon>
        <taxon>Parmales</taxon>
        <taxon>Triparmaceae</taxon>
        <taxon>Triparma</taxon>
    </lineage>
</organism>
<dbReference type="GO" id="GO:0008237">
    <property type="term" value="F:metallopeptidase activity"/>
    <property type="evidence" value="ECO:0007669"/>
    <property type="project" value="UniProtKB-KW"/>
</dbReference>
<evidence type="ECO:0000313" key="9">
    <source>
        <dbReference type="Proteomes" id="UP001165065"/>
    </source>
</evidence>
<dbReference type="PANTHER" id="PTHR39188">
    <property type="entry name" value="MEMBRANE-ASSOCIATED ZINC METALLOPROTEASE M50B"/>
    <property type="match status" value="1"/>
</dbReference>
<sequence>MLRLVSTRIMRVPVARSTFTGRTFLSPRAPLPSKKILRLDIRTFSSNGGGPDPKQQRPGMGRAALVTGLFAALTGKAKFIFTGLKLFKLTPVLSMIGTSITYSFFFGWPYSVGMVSLIFVHEAGHALALRYYGQPFSPFVMVPFMGAVIVSGPPKNAWQDSVVAIAGPITGSLGAAAVGAAAVTMDSQLLFALADFGYMINLFNLLPIGSMDGGRIANAIHPLVSCLGIAGGGALLYTGAIANPIFYLIMASGTFTTGKRLLGYDDVPPSFYQMPFKNKAAISSAYLGLIGCLLAAQDLNSRSKKSPRQLGYRGEGLDEKINKLLADDEGGGADADTTVFRIE</sequence>
<keyword evidence="5" id="KW-0862">Zinc</keyword>
<reference evidence="9" key="1">
    <citation type="journal article" date="2023" name="Commun. Biol.">
        <title>Genome analysis of Parmales, the sister group of diatoms, reveals the evolutionary specialization of diatoms from phago-mixotrophs to photoautotrophs.</title>
        <authorList>
            <person name="Ban H."/>
            <person name="Sato S."/>
            <person name="Yoshikawa S."/>
            <person name="Yamada K."/>
            <person name="Nakamura Y."/>
            <person name="Ichinomiya M."/>
            <person name="Sato N."/>
            <person name="Blanc-Mathieu R."/>
            <person name="Endo H."/>
            <person name="Kuwata A."/>
            <person name="Ogata H."/>
        </authorList>
    </citation>
    <scope>NUCLEOTIDE SEQUENCE [LARGE SCALE GENOMIC DNA]</scope>
</reference>
<keyword evidence="3" id="KW-0645">Protease</keyword>
<keyword evidence="4" id="KW-0378">Hydrolase</keyword>